<dbReference type="GO" id="GO:0003677">
    <property type="term" value="F:DNA binding"/>
    <property type="evidence" value="ECO:0007669"/>
    <property type="project" value="UniProtKB-KW"/>
</dbReference>
<dbReference type="RefSeq" id="WP_196397139.1">
    <property type="nucleotide sequence ID" value="NZ_JADNYM010000015.1"/>
</dbReference>
<keyword evidence="6" id="KW-1185">Reference proteome</keyword>
<keyword evidence="1" id="KW-0805">Transcription regulation</keyword>
<evidence type="ECO:0000313" key="5">
    <source>
        <dbReference type="EMBL" id="MBG0740196.1"/>
    </source>
</evidence>
<name>A0A931CQC8_9MICC</name>
<evidence type="ECO:0000256" key="2">
    <source>
        <dbReference type="ARBA" id="ARBA00023125"/>
    </source>
</evidence>
<accession>A0A931CQC8</accession>
<dbReference type="EMBL" id="JADNYM010000015">
    <property type="protein sequence ID" value="MBG0740196.1"/>
    <property type="molecule type" value="Genomic_DNA"/>
</dbReference>
<comment type="caution">
    <text evidence="5">The sequence shown here is derived from an EMBL/GenBank/DDBJ whole genome shotgun (WGS) entry which is preliminary data.</text>
</comment>
<sequence length="196" mass="21693">MADLDVAETHEEPDAETSASILLRRILTVNHEVEKHLGRHLEVNNTDLEALQHLMQQGPLSPTELARLLMISTAAATAVVDRLVNMGHVARRQHPHDRRRLLVVPTKESVDRARSRLRPIMTGTDALLESYSPQQQSAILDFLSRTTVILTTWLAVERDGGATGSEGDDTAHDRSEIVSLSVQHGTNPAGIRERLL</sequence>
<dbReference type="InterPro" id="IPR000835">
    <property type="entry name" value="HTH_MarR-typ"/>
</dbReference>
<dbReference type="InterPro" id="IPR036390">
    <property type="entry name" value="WH_DNA-bd_sf"/>
</dbReference>
<reference evidence="5 6" key="1">
    <citation type="submission" date="2020-11" db="EMBL/GenBank/DDBJ databases">
        <title>Arthrobacter antarcticus sp. nov., isolated from Antarctic Soil.</title>
        <authorList>
            <person name="Li J."/>
        </authorList>
    </citation>
    <scope>NUCLEOTIDE SEQUENCE [LARGE SCALE GENOMIC DNA]</scope>
    <source>
        <strain evidence="5 6">Z1-20</strain>
    </source>
</reference>
<gene>
    <name evidence="5" type="ORF">IV500_12475</name>
</gene>
<proteinExistence type="predicted"/>
<evidence type="ECO:0000259" key="4">
    <source>
        <dbReference type="PROSITE" id="PS50995"/>
    </source>
</evidence>
<dbReference type="PANTHER" id="PTHR42756:SF1">
    <property type="entry name" value="TRANSCRIPTIONAL REPRESSOR OF EMRAB OPERON"/>
    <property type="match status" value="1"/>
</dbReference>
<protein>
    <submittedName>
        <fullName evidence="5">MarR family transcriptional regulator</fullName>
    </submittedName>
</protein>
<dbReference type="InterPro" id="IPR036388">
    <property type="entry name" value="WH-like_DNA-bd_sf"/>
</dbReference>
<dbReference type="SUPFAM" id="SSF46785">
    <property type="entry name" value="Winged helix' DNA-binding domain"/>
    <property type="match status" value="1"/>
</dbReference>
<feature type="domain" description="HTH marR-type" evidence="4">
    <location>
        <begin position="19"/>
        <end position="148"/>
    </location>
</feature>
<dbReference type="Gene3D" id="1.10.10.10">
    <property type="entry name" value="Winged helix-like DNA-binding domain superfamily/Winged helix DNA-binding domain"/>
    <property type="match status" value="1"/>
</dbReference>
<dbReference type="PANTHER" id="PTHR42756">
    <property type="entry name" value="TRANSCRIPTIONAL REGULATOR, MARR"/>
    <property type="match status" value="1"/>
</dbReference>
<dbReference type="PROSITE" id="PS50995">
    <property type="entry name" value="HTH_MARR_2"/>
    <property type="match status" value="1"/>
</dbReference>
<evidence type="ECO:0000313" key="6">
    <source>
        <dbReference type="Proteomes" id="UP000655366"/>
    </source>
</evidence>
<evidence type="ECO:0000256" key="3">
    <source>
        <dbReference type="ARBA" id="ARBA00023163"/>
    </source>
</evidence>
<dbReference type="GO" id="GO:0003700">
    <property type="term" value="F:DNA-binding transcription factor activity"/>
    <property type="evidence" value="ECO:0007669"/>
    <property type="project" value="InterPro"/>
</dbReference>
<keyword evidence="3" id="KW-0804">Transcription</keyword>
<dbReference type="AlphaFoldDB" id="A0A931CQC8"/>
<dbReference type="Proteomes" id="UP000655366">
    <property type="component" value="Unassembled WGS sequence"/>
</dbReference>
<dbReference type="SMART" id="SM00347">
    <property type="entry name" value="HTH_MARR"/>
    <property type="match status" value="1"/>
</dbReference>
<dbReference type="Pfam" id="PF01047">
    <property type="entry name" value="MarR"/>
    <property type="match status" value="1"/>
</dbReference>
<keyword evidence="2" id="KW-0238">DNA-binding</keyword>
<evidence type="ECO:0000256" key="1">
    <source>
        <dbReference type="ARBA" id="ARBA00023015"/>
    </source>
</evidence>
<organism evidence="5 6">
    <name type="scientific">Arthrobacter terrae</name>
    <dbReference type="NCBI Taxonomy" id="2935737"/>
    <lineage>
        <taxon>Bacteria</taxon>
        <taxon>Bacillati</taxon>
        <taxon>Actinomycetota</taxon>
        <taxon>Actinomycetes</taxon>
        <taxon>Micrococcales</taxon>
        <taxon>Micrococcaceae</taxon>
        <taxon>Arthrobacter</taxon>
    </lineage>
</organism>